<evidence type="ECO:0000313" key="3">
    <source>
        <dbReference type="EMBL" id="MET4632186.1"/>
    </source>
</evidence>
<dbReference type="EMBL" id="JBEPSM010000001">
    <property type="protein sequence ID" value="MET4632186.1"/>
    <property type="molecule type" value="Genomic_DNA"/>
</dbReference>
<keyword evidence="4" id="KW-1185">Reference proteome</keyword>
<evidence type="ECO:0000313" key="4">
    <source>
        <dbReference type="Proteomes" id="UP001549321"/>
    </source>
</evidence>
<gene>
    <name evidence="3" type="ORF">ABIE08_000099</name>
</gene>
<dbReference type="InterPro" id="IPR011105">
    <property type="entry name" value="Cell_wall_hydrolase_SleB"/>
</dbReference>
<accession>A0ABV2QUT5</accession>
<reference evidence="3 4" key="1">
    <citation type="submission" date="2024-06" db="EMBL/GenBank/DDBJ databases">
        <title>Sorghum-associated microbial communities from plants grown in Nebraska, USA.</title>
        <authorList>
            <person name="Schachtman D."/>
        </authorList>
    </citation>
    <scope>NUCLEOTIDE SEQUENCE [LARGE SCALE GENOMIC DNA]</scope>
    <source>
        <strain evidence="3 4">3207</strain>
    </source>
</reference>
<feature type="region of interest" description="Disordered" evidence="1">
    <location>
        <begin position="1"/>
        <end position="26"/>
    </location>
</feature>
<dbReference type="Gene3D" id="1.10.10.2520">
    <property type="entry name" value="Cell wall hydrolase SleB, domain 1"/>
    <property type="match status" value="1"/>
</dbReference>
<feature type="domain" description="Cell wall hydrolase SleB" evidence="2">
    <location>
        <begin position="321"/>
        <end position="432"/>
    </location>
</feature>
<dbReference type="Pfam" id="PF07486">
    <property type="entry name" value="Hydrolase_2"/>
    <property type="match status" value="1"/>
</dbReference>
<proteinExistence type="predicted"/>
<comment type="caution">
    <text evidence="3">The sequence shown here is derived from an EMBL/GenBank/DDBJ whole genome shotgun (WGS) entry which is preliminary data.</text>
</comment>
<dbReference type="InterPro" id="IPR042047">
    <property type="entry name" value="SleB_dom1"/>
</dbReference>
<protein>
    <submittedName>
        <fullName evidence="3">Spore germination cell wall hydrolase CwlJ-like protein</fullName>
    </submittedName>
</protein>
<sequence>MAGSKRRPTSGMSLRAHPGNDAQFVLRRRRPRPTFRRIALLSGILASGLVALSSTTVAFQDVASLYGKDLPASQRWLARLMPRPSGEAYQPGSLSAPPAARLVAGNVVSDGKLIEPVLDIAVRGPVSAPEFVPPTVNRTGKQDITVAQRKAEPLRTAAARFKAGVLKTADLGSVFSSANAVPKMAFLTAQDVARPDQPLQYASKADPVGADAKKGEEVAKPVVALASIAPLPRRNELLDRSGKNAEAAAKAPGSLVVSAYANPEQDKALSAPFTALLNRPMAIGKDGKPDHWWVMNKIPTNARSATEQKCLATAIYFEARGESVKGELAVAQVVINRLKNPAYPNTVCGVVYQNKNMRNACQFSFACDGIPDRITDATSWARAQVLAKRVLFEDNWWNADVGSSTHYHANYVKPRWARTMKKMQKVGHHIFYKTYGGGWI</sequence>
<evidence type="ECO:0000259" key="2">
    <source>
        <dbReference type="Pfam" id="PF07486"/>
    </source>
</evidence>
<dbReference type="Proteomes" id="UP001549321">
    <property type="component" value="Unassembled WGS sequence"/>
</dbReference>
<evidence type="ECO:0000256" key="1">
    <source>
        <dbReference type="SAM" id="MobiDB-lite"/>
    </source>
</evidence>
<organism evidence="3 4">
    <name type="scientific">Kaistia defluvii</name>
    <dbReference type="NCBI Taxonomy" id="410841"/>
    <lineage>
        <taxon>Bacteria</taxon>
        <taxon>Pseudomonadati</taxon>
        <taxon>Pseudomonadota</taxon>
        <taxon>Alphaproteobacteria</taxon>
        <taxon>Hyphomicrobiales</taxon>
        <taxon>Kaistiaceae</taxon>
        <taxon>Kaistia</taxon>
    </lineage>
</organism>
<name>A0ABV2QUT5_9HYPH</name>